<comment type="caution">
    <text evidence="1">The sequence shown here is derived from an EMBL/GenBank/DDBJ whole genome shotgun (WGS) entry which is preliminary data.</text>
</comment>
<gene>
    <name evidence="1" type="ORF">NEIMUCOT_06514</name>
</gene>
<sequence length="39" mass="4706">MQPHRRHIWHQADLLGGDVYITARIPPVARHPRYKQPFF</sequence>
<dbReference type="EMBL" id="ACDX02000033">
    <property type="protein sequence ID" value="EFC87056.1"/>
    <property type="molecule type" value="Genomic_DNA"/>
</dbReference>
<dbReference type="Proteomes" id="UP000003344">
    <property type="component" value="Unassembled WGS sequence"/>
</dbReference>
<dbReference type="STRING" id="546266.NEIMUCOT_06514"/>
<reference evidence="1 2" key="1">
    <citation type="submission" date="2009-10" db="EMBL/GenBank/DDBJ databases">
        <authorList>
            <person name="Weinstock G."/>
            <person name="Sodergren E."/>
            <person name="Clifton S."/>
            <person name="Fulton L."/>
            <person name="Fulton B."/>
            <person name="Courtney L."/>
            <person name="Fronick C."/>
            <person name="Harrison M."/>
            <person name="Strong C."/>
            <person name="Farmer C."/>
            <person name="Delahaunty K."/>
            <person name="Markovic C."/>
            <person name="Hall O."/>
            <person name="Minx P."/>
            <person name="Tomlinson C."/>
            <person name="Mitreva M."/>
            <person name="Nelson J."/>
            <person name="Hou S."/>
            <person name="Wollam A."/>
            <person name="Pepin K.H."/>
            <person name="Johnson M."/>
            <person name="Bhonagiri V."/>
            <person name="Nash W.E."/>
            <person name="Warren W."/>
            <person name="Chinwalla A."/>
            <person name="Mardis E.R."/>
            <person name="Wilson R.K."/>
        </authorList>
    </citation>
    <scope>NUCLEOTIDE SEQUENCE [LARGE SCALE GENOMIC DNA]</scope>
    <source>
        <strain evidence="2">ATCC 25996 / DSM 4631 / NCTC 10774 / M26</strain>
    </source>
</reference>
<accession>D3A0S3</accession>
<protein>
    <submittedName>
        <fullName evidence="1">Uncharacterized protein</fullName>
    </submittedName>
</protein>
<proteinExistence type="predicted"/>
<organism evidence="1 2">
    <name type="scientific">Neisseria mucosa (strain ATCC 25996 / DSM 4631 / NCTC 10774 / M26)</name>
    <dbReference type="NCBI Taxonomy" id="546266"/>
    <lineage>
        <taxon>Bacteria</taxon>
        <taxon>Pseudomonadati</taxon>
        <taxon>Pseudomonadota</taxon>
        <taxon>Betaproteobacteria</taxon>
        <taxon>Neisseriales</taxon>
        <taxon>Neisseriaceae</taxon>
        <taxon>Neisseria</taxon>
    </lineage>
</organism>
<dbReference type="AlphaFoldDB" id="D3A0S3"/>
<evidence type="ECO:0000313" key="1">
    <source>
        <dbReference type="EMBL" id="EFC87056.1"/>
    </source>
</evidence>
<name>D3A0S3_NEIM2</name>
<evidence type="ECO:0000313" key="2">
    <source>
        <dbReference type="Proteomes" id="UP000003344"/>
    </source>
</evidence>